<name>A0A7W3JGW0_9MICO</name>
<dbReference type="InterPro" id="IPR050764">
    <property type="entry name" value="CbbQ/NirQ/NorQ/GpvN"/>
</dbReference>
<evidence type="ECO:0000259" key="4">
    <source>
        <dbReference type="Pfam" id="PF07726"/>
    </source>
</evidence>
<evidence type="ECO:0000313" key="6">
    <source>
        <dbReference type="EMBL" id="GEK81699.1"/>
    </source>
</evidence>
<dbReference type="FunFam" id="3.40.50.300:FF:000640">
    <property type="entry name" value="MoxR family ATPase"/>
    <property type="match status" value="1"/>
</dbReference>
<evidence type="ECO:0000313" key="8">
    <source>
        <dbReference type="Proteomes" id="UP000321154"/>
    </source>
</evidence>
<reference evidence="6 8" key="1">
    <citation type="submission" date="2019-07" db="EMBL/GenBank/DDBJ databases">
        <title>Whole genome shotgun sequence of Frigoribacterium faeni NBRC 103066.</title>
        <authorList>
            <person name="Hosoyama A."/>
            <person name="Uohara A."/>
            <person name="Ohji S."/>
            <person name="Ichikawa N."/>
        </authorList>
    </citation>
    <scope>NUCLEOTIDE SEQUENCE [LARGE SCALE GENOMIC DNA]</scope>
    <source>
        <strain evidence="6 8">NBRC 103066</strain>
    </source>
</reference>
<dbReference type="PIRSF" id="PIRSF002849">
    <property type="entry name" value="AAA_ATPase_chaperone_MoxR_prd"/>
    <property type="match status" value="1"/>
</dbReference>
<keyword evidence="2" id="KW-0067">ATP-binding</keyword>
<comment type="caution">
    <text evidence="7">The sequence shown here is derived from an EMBL/GenBank/DDBJ whole genome shotgun (WGS) entry which is preliminary data.</text>
</comment>
<protein>
    <submittedName>
        <fullName evidence="6 7">MoxR-like ATPase</fullName>
        <ecNumber evidence="7">3.6.3.-</ecNumber>
    </submittedName>
</protein>
<organism evidence="7 9">
    <name type="scientific">Frigoribacterium faeni</name>
    <dbReference type="NCBI Taxonomy" id="145483"/>
    <lineage>
        <taxon>Bacteria</taxon>
        <taxon>Bacillati</taxon>
        <taxon>Actinomycetota</taxon>
        <taxon>Actinomycetes</taxon>
        <taxon>Micrococcales</taxon>
        <taxon>Microbacteriaceae</taxon>
        <taxon>Frigoribacterium</taxon>
    </lineage>
</organism>
<evidence type="ECO:0000256" key="1">
    <source>
        <dbReference type="ARBA" id="ARBA00022741"/>
    </source>
</evidence>
<dbReference type="EMBL" id="BJUV01000001">
    <property type="protein sequence ID" value="GEK81699.1"/>
    <property type="molecule type" value="Genomic_DNA"/>
</dbReference>
<comment type="similarity">
    <text evidence="3">Belongs to the MoxR family.</text>
</comment>
<dbReference type="AlphaFoldDB" id="A0A7W3JGW0"/>
<dbReference type="Gene3D" id="3.40.50.300">
    <property type="entry name" value="P-loop containing nucleotide triphosphate hydrolases"/>
    <property type="match status" value="1"/>
</dbReference>
<dbReference type="InterPro" id="IPR027417">
    <property type="entry name" value="P-loop_NTPase"/>
</dbReference>
<dbReference type="Pfam" id="PF07726">
    <property type="entry name" value="AAA_3"/>
    <property type="match status" value="1"/>
</dbReference>
<keyword evidence="8" id="KW-1185">Reference proteome</keyword>
<sequence>MTDTATPQPPAPARGPIDPAELERARHVVGAVSQAFSRKVVGQTGLRDTLLIALITGGHVLLESVPGLAKTTAAQTLAQAVAATFTRIQCTPDLLPSDITGTQIYDAQKSTFVTRLGPVHSNFVLLDEINRSSAKTQSAMLEAMQERQTSIGGVVHKLPHPFLVLATQNPIEQEGTYQLPEAQLDRFLLKEVLDYPSPAEEAEIIRRIESGVYDEATPEAASGVSLDDVLFLQGLAKRVYVDPSIVTYIVQLVYVTRHPQQYIPGSLADYVQFGASPRASIAFTQAARALALLHGRDYVIPEDVKHLRHGVLRHRVILGYEAAADEIAPETVIDAVFGAVQTP</sequence>
<dbReference type="InterPro" id="IPR011703">
    <property type="entry name" value="ATPase_AAA-3"/>
</dbReference>
<dbReference type="Proteomes" id="UP000522688">
    <property type="component" value="Unassembled WGS sequence"/>
</dbReference>
<evidence type="ECO:0000256" key="3">
    <source>
        <dbReference type="ARBA" id="ARBA00061607"/>
    </source>
</evidence>
<reference evidence="7 9" key="2">
    <citation type="submission" date="2020-07" db="EMBL/GenBank/DDBJ databases">
        <title>Sequencing the genomes of 1000 actinobacteria strains.</title>
        <authorList>
            <person name="Klenk H.-P."/>
        </authorList>
    </citation>
    <scope>NUCLEOTIDE SEQUENCE [LARGE SCALE GENOMIC DNA]</scope>
    <source>
        <strain evidence="7 9">DSM 10309</strain>
    </source>
</reference>
<keyword evidence="1" id="KW-0547">Nucleotide-binding</keyword>
<accession>A0A7W3JGW0</accession>
<dbReference type="RefSeq" id="WP_146851653.1">
    <property type="nucleotide sequence ID" value="NZ_BAAAHR010000002.1"/>
</dbReference>
<dbReference type="PANTHER" id="PTHR42759">
    <property type="entry name" value="MOXR FAMILY PROTEIN"/>
    <property type="match status" value="1"/>
</dbReference>
<dbReference type="GO" id="GO:0016887">
    <property type="term" value="F:ATP hydrolysis activity"/>
    <property type="evidence" value="ECO:0007669"/>
    <property type="project" value="InterPro"/>
</dbReference>
<keyword evidence="7" id="KW-0378">Hydrolase</keyword>
<dbReference type="GO" id="GO:0005524">
    <property type="term" value="F:ATP binding"/>
    <property type="evidence" value="ECO:0007669"/>
    <property type="project" value="UniProtKB-KW"/>
</dbReference>
<proteinExistence type="inferred from homology"/>
<feature type="domain" description="ChlI/MoxR AAA lid" evidence="5">
    <location>
        <begin position="269"/>
        <end position="334"/>
    </location>
</feature>
<dbReference type="OrthoDB" id="9808397at2"/>
<evidence type="ECO:0000256" key="2">
    <source>
        <dbReference type="ARBA" id="ARBA00022840"/>
    </source>
</evidence>
<dbReference type="PANTHER" id="PTHR42759:SF1">
    <property type="entry name" value="MAGNESIUM-CHELATASE SUBUNIT CHLD"/>
    <property type="match status" value="1"/>
</dbReference>
<dbReference type="EC" id="3.6.3.-" evidence="7"/>
<dbReference type="SUPFAM" id="SSF52540">
    <property type="entry name" value="P-loop containing nucleoside triphosphate hydrolases"/>
    <property type="match status" value="1"/>
</dbReference>
<dbReference type="Proteomes" id="UP000321154">
    <property type="component" value="Unassembled WGS sequence"/>
</dbReference>
<dbReference type="EMBL" id="JACGWW010000001">
    <property type="protein sequence ID" value="MBA8812584.1"/>
    <property type="molecule type" value="Genomic_DNA"/>
</dbReference>
<evidence type="ECO:0000259" key="5">
    <source>
        <dbReference type="Pfam" id="PF17863"/>
    </source>
</evidence>
<dbReference type="Pfam" id="PF17863">
    <property type="entry name" value="AAA_lid_2"/>
    <property type="match status" value="1"/>
</dbReference>
<gene>
    <name evidence="7" type="ORF">FB463_000808</name>
    <name evidence="6" type="ORF">FFA01_00080</name>
</gene>
<feature type="domain" description="ATPase AAA-3" evidence="4">
    <location>
        <begin position="59"/>
        <end position="189"/>
    </location>
</feature>
<evidence type="ECO:0000313" key="9">
    <source>
        <dbReference type="Proteomes" id="UP000522688"/>
    </source>
</evidence>
<dbReference type="Gene3D" id="1.10.8.80">
    <property type="entry name" value="Magnesium chelatase subunit I, C-Terminal domain"/>
    <property type="match status" value="1"/>
</dbReference>
<evidence type="ECO:0000313" key="7">
    <source>
        <dbReference type="EMBL" id="MBA8812584.1"/>
    </source>
</evidence>
<dbReference type="InterPro" id="IPR041628">
    <property type="entry name" value="ChlI/MoxR_AAA_lid"/>
</dbReference>